<keyword evidence="1" id="KW-0812">Transmembrane</keyword>
<feature type="transmembrane region" description="Helical" evidence="1">
    <location>
        <begin position="33"/>
        <end position="50"/>
    </location>
</feature>
<keyword evidence="1" id="KW-1133">Transmembrane helix</keyword>
<dbReference type="AlphaFoldDB" id="A4ISX4"/>
<sequence>MSSVQWITVALAFLFLIQVISYSVRNQLRDRQAFLWFSLSIIGLLAAFGLKPLNRFAAVLGISYMPALVFAIAFLVVLNVLMYQSIVLSQHEEKIKTLIQEIALIKHEQKMSEREEEKDERQ</sequence>
<protein>
    <recommendedName>
        <fullName evidence="4">DUF2304 domain-containing protein</fullName>
    </recommendedName>
</protein>
<reference evidence="2 3" key="1">
    <citation type="journal article" date="2007" name="Proc. Natl. Acad. Sci. U.S.A.">
        <title>Genome and proteome of long-chain alkane degrading Geobacillus thermodenitrificans NG80-2 isolated from a deep-subsurface oil reservoir.</title>
        <authorList>
            <person name="Feng L."/>
            <person name="Wang W."/>
            <person name="Cheng J."/>
            <person name="Ren Y."/>
            <person name="Zhao G."/>
            <person name="Gao C."/>
            <person name="Tang Y."/>
            <person name="Liu X."/>
            <person name="Han W."/>
            <person name="Peng X."/>
            <person name="Liu R."/>
            <person name="Wang L."/>
        </authorList>
    </citation>
    <scope>NUCLEOTIDE SEQUENCE [LARGE SCALE GENOMIC DNA]</scope>
    <source>
        <strain evidence="2 3">NG80-2</strain>
    </source>
</reference>
<feature type="transmembrane region" description="Helical" evidence="1">
    <location>
        <begin position="6"/>
        <end position="24"/>
    </location>
</feature>
<evidence type="ECO:0000256" key="1">
    <source>
        <dbReference type="SAM" id="Phobius"/>
    </source>
</evidence>
<dbReference type="HOGENOM" id="CLU_134280_1_0_9"/>
<dbReference type="EMBL" id="CP000557">
    <property type="protein sequence ID" value="ABO68428.1"/>
    <property type="molecule type" value="Genomic_DNA"/>
</dbReference>
<accession>A4ISX4</accession>
<dbReference type="Proteomes" id="UP000001578">
    <property type="component" value="Chromosome"/>
</dbReference>
<gene>
    <name evidence="2" type="ordered locus">GTNG_3083</name>
</gene>
<dbReference type="KEGG" id="gtn:GTNG_3083"/>
<evidence type="ECO:0008006" key="4">
    <source>
        <dbReference type="Google" id="ProtNLM"/>
    </source>
</evidence>
<evidence type="ECO:0000313" key="2">
    <source>
        <dbReference type="EMBL" id="ABO68428.1"/>
    </source>
</evidence>
<dbReference type="Pfam" id="PF10066">
    <property type="entry name" value="DUF2304"/>
    <property type="match status" value="1"/>
</dbReference>
<evidence type="ECO:0000313" key="3">
    <source>
        <dbReference type="Proteomes" id="UP000001578"/>
    </source>
</evidence>
<dbReference type="InterPro" id="IPR019277">
    <property type="entry name" value="DUF2304"/>
</dbReference>
<keyword evidence="1" id="KW-0472">Membrane</keyword>
<feature type="transmembrane region" description="Helical" evidence="1">
    <location>
        <begin position="56"/>
        <end position="81"/>
    </location>
</feature>
<organism evidence="2 3">
    <name type="scientific">Geobacillus thermodenitrificans (strain NG80-2)</name>
    <dbReference type="NCBI Taxonomy" id="420246"/>
    <lineage>
        <taxon>Bacteria</taxon>
        <taxon>Bacillati</taxon>
        <taxon>Bacillota</taxon>
        <taxon>Bacilli</taxon>
        <taxon>Bacillales</taxon>
        <taxon>Anoxybacillaceae</taxon>
        <taxon>Geobacillus</taxon>
    </lineage>
</organism>
<dbReference type="RefSeq" id="WP_011888226.1">
    <property type="nucleotide sequence ID" value="NC_009328.1"/>
</dbReference>
<proteinExistence type="predicted"/>
<dbReference type="eggNOG" id="ENOG5033P1S">
    <property type="taxonomic scope" value="Bacteria"/>
</dbReference>
<name>A4ISX4_GEOTN</name>